<keyword evidence="2" id="KW-1185">Reference proteome</keyword>
<organism evidence="1 2">
    <name type="scientific">Kibdelosporangium lantanae</name>
    <dbReference type="NCBI Taxonomy" id="1497396"/>
    <lineage>
        <taxon>Bacteria</taxon>
        <taxon>Bacillati</taxon>
        <taxon>Actinomycetota</taxon>
        <taxon>Actinomycetes</taxon>
        <taxon>Pseudonocardiales</taxon>
        <taxon>Pseudonocardiaceae</taxon>
        <taxon>Kibdelosporangium</taxon>
    </lineage>
</organism>
<dbReference type="Proteomes" id="UP001597045">
    <property type="component" value="Unassembled WGS sequence"/>
</dbReference>
<name>A0ABW3MLD2_9PSEU</name>
<feature type="non-terminal residue" evidence="1">
    <location>
        <position position="237"/>
    </location>
</feature>
<proteinExistence type="predicted"/>
<accession>A0ABW3MLD2</accession>
<evidence type="ECO:0000313" key="2">
    <source>
        <dbReference type="Proteomes" id="UP001597045"/>
    </source>
</evidence>
<evidence type="ECO:0000313" key="1">
    <source>
        <dbReference type="EMBL" id="MFD1050857.1"/>
    </source>
</evidence>
<comment type="caution">
    <text evidence="1">The sequence shown here is derived from an EMBL/GenBank/DDBJ whole genome shotgun (WGS) entry which is preliminary data.</text>
</comment>
<reference evidence="2" key="1">
    <citation type="journal article" date="2019" name="Int. J. Syst. Evol. Microbiol.">
        <title>The Global Catalogue of Microorganisms (GCM) 10K type strain sequencing project: providing services to taxonomists for standard genome sequencing and annotation.</title>
        <authorList>
            <consortium name="The Broad Institute Genomics Platform"/>
            <consortium name="The Broad Institute Genome Sequencing Center for Infectious Disease"/>
            <person name="Wu L."/>
            <person name="Ma J."/>
        </authorList>
    </citation>
    <scope>NUCLEOTIDE SEQUENCE [LARGE SCALE GENOMIC DNA]</scope>
    <source>
        <strain evidence="2">JCM 31486</strain>
    </source>
</reference>
<sequence>MISSGVSPRASFTAVTGPNGIMTVIPNGWQLKPCTATDYCAQADDPTDAARFLRLGATSAHPESPLVVQTAYGVTAEPESYDVTVNLIDRNGKPADDQSDVTFTPLFPTDDPDTPPVDNGTVKARLPKGAYGLTGIITTNESSGTIGSVPTLKVDHPGITVTFDARRANKIQAIVDASKATRYASDAMVQYTLKDDDEPRTISVGGGPDNDMYALPVRGDGRGFAFGYQTILTSPDR</sequence>
<gene>
    <name evidence="1" type="ORF">ACFQ1S_37655</name>
</gene>
<dbReference type="EMBL" id="JBHTIS010003144">
    <property type="protein sequence ID" value="MFD1050857.1"/>
    <property type="molecule type" value="Genomic_DNA"/>
</dbReference>
<protein>
    <submittedName>
        <fullName evidence="1">Uncharacterized protein</fullName>
    </submittedName>
</protein>